<dbReference type="InterPro" id="IPR041468">
    <property type="entry name" value="HTH_ParB/Spo0J"/>
</dbReference>
<dbReference type="InterPro" id="IPR036086">
    <property type="entry name" value="ParB/Sulfiredoxin_sf"/>
</dbReference>
<reference evidence="5 6" key="1">
    <citation type="submission" date="2023-03" db="EMBL/GenBank/DDBJ databases">
        <title>Isolation and description of six Streptomyces strains from soil environments, able to metabolize different microbial glucans.</title>
        <authorList>
            <person name="Widen T."/>
            <person name="Larsbrink J."/>
        </authorList>
    </citation>
    <scope>NUCLEOTIDE SEQUENCE [LARGE SCALE GENOMIC DNA]</scope>
    <source>
        <strain evidence="5 6">Mut1</strain>
        <plasmid evidence="5 6">unnamed1</plasmid>
    </source>
</reference>
<dbReference type="PANTHER" id="PTHR33375">
    <property type="entry name" value="CHROMOSOME-PARTITIONING PROTEIN PARB-RELATED"/>
    <property type="match status" value="1"/>
</dbReference>
<dbReference type="RefSeq" id="WP_306061693.1">
    <property type="nucleotide sequence ID" value="NZ_CP120998.1"/>
</dbReference>
<keyword evidence="6" id="KW-1185">Reference proteome</keyword>
<dbReference type="PANTHER" id="PTHR33375:SF1">
    <property type="entry name" value="CHROMOSOME-PARTITIONING PROTEIN PARB-RELATED"/>
    <property type="match status" value="1"/>
</dbReference>
<comment type="similarity">
    <text evidence="1">Belongs to the ParB family.</text>
</comment>
<dbReference type="Pfam" id="PF17762">
    <property type="entry name" value="HTH_ParB"/>
    <property type="match status" value="1"/>
</dbReference>
<geneLocation type="plasmid" evidence="5 6">
    <name>unnamed1</name>
</geneLocation>
<gene>
    <name evidence="5" type="ORF">P8A18_34140</name>
</gene>
<evidence type="ECO:0000256" key="1">
    <source>
        <dbReference type="ARBA" id="ARBA00006295"/>
    </source>
</evidence>
<evidence type="ECO:0000313" key="6">
    <source>
        <dbReference type="Proteomes" id="UP001239522"/>
    </source>
</evidence>
<dbReference type="NCBIfam" id="TIGR00180">
    <property type="entry name" value="parB_part"/>
    <property type="match status" value="1"/>
</dbReference>
<dbReference type="Proteomes" id="UP001239522">
    <property type="component" value="Plasmid unnamed1"/>
</dbReference>
<evidence type="ECO:0000259" key="4">
    <source>
        <dbReference type="SMART" id="SM00470"/>
    </source>
</evidence>
<evidence type="ECO:0000313" key="5">
    <source>
        <dbReference type="EMBL" id="WLQ38559.1"/>
    </source>
</evidence>
<dbReference type="Gene3D" id="3.90.1530.30">
    <property type="match status" value="1"/>
</dbReference>
<dbReference type="InterPro" id="IPR004437">
    <property type="entry name" value="ParB/RepB/Spo0J"/>
</dbReference>
<protein>
    <submittedName>
        <fullName evidence="5">ParB/RepB/Spo0J family partition protein</fullName>
    </submittedName>
</protein>
<feature type="compositionally biased region" description="Basic residues" evidence="3">
    <location>
        <begin position="229"/>
        <end position="238"/>
    </location>
</feature>
<dbReference type="SMART" id="SM00470">
    <property type="entry name" value="ParB"/>
    <property type="match status" value="1"/>
</dbReference>
<dbReference type="InterPro" id="IPR050336">
    <property type="entry name" value="Chromosome_partition/occlusion"/>
</dbReference>
<dbReference type="Gene3D" id="1.10.10.2830">
    <property type="match status" value="1"/>
</dbReference>
<dbReference type="InterPro" id="IPR003115">
    <property type="entry name" value="ParB_N"/>
</dbReference>
<dbReference type="EMBL" id="CP120998">
    <property type="protein sequence ID" value="WLQ38559.1"/>
    <property type="molecule type" value="Genomic_DNA"/>
</dbReference>
<evidence type="ECO:0000256" key="2">
    <source>
        <dbReference type="ARBA" id="ARBA00022829"/>
    </source>
</evidence>
<name>A0ABY9HW08_9ACTN</name>
<dbReference type="SUPFAM" id="SSF109709">
    <property type="entry name" value="KorB DNA-binding domain-like"/>
    <property type="match status" value="1"/>
</dbReference>
<keyword evidence="5" id="KW-0614">Plasmid</keyword>
<keyword evidence="2" id="KW-0159">Chromosome partition</keyword>
<proteinExistence type="inferred from homology"/>
<dbReference type="Pfam" id="PF02195">
    <property type="entry name" value="ParB_N"/>
    <property type="match status" value="1"/>
</dbReference>
<feature type="domain" description="ParB-like N-terminal" evidence="4">
    <location>
        <begin position="41"/>
        <end position="147"/>
    </location>
</feature>
<organism evidence="5 6">
    <name type="scientific">Streptomyces castrisilvae</name>
    <dbReference type="NCBI Taxonomy" id="3033811"/>
    <lineage>
        <taxon>Bacteria</taxon>
        <taxon>Bacillati</taxon>
        <taxon>Actinomycetota</taxon>
        <taxon>Actinomycetes</taxon>
        <taxon>Kitasatosporales</taxon>
        <taxon>Streptomycetaceae</taxon>
        <taxon>Streptomyces</taxon>
    </lineage>
</organism>
<feature type="region of interest" description="Disordered" evidence="3">
    <location>
        <begin position="229"/>
        <end position="257"/>
    </location>
</feature>
<sequence length="305" mass="32857">MSKASRLGAGASFGQTQSISARRAAINQVAAAPTEGAPPPVDLPVDVISLNPDNPRSDLGDLTDLGNSLRDHGQKTAVSIMGRFAYLEGNPGREDDLEPGTKYVVIDGNSRLAAAREAGVARIKVMLDDELGSNPDEILESALVANIHRQELNHLDEARALEQLLRIHGTQEALAARLHRSQGWVSQRLALLTLTPALKEKLQSGEESAATLRLVGKKKAEEQEAHLQRLKATRAKKSRPAEQQAPATGPAAPLPSTDPHTLTALIVAQLDVPARRKLTELLVDYKIEESKRMRAEKSATTADIT</sequence>
<dbReference type="SUPFAM" id="SSF110849">
    <property type="entry name" value="ParB/Sulfiredoxin"/>
    <property type="match status" value="1"/>
</dbReference>
<accession>A0ABY9HW08</accession>
<evidence type="ECO:0000256" key="3">
    <source>
        <dbReference type="SAM" id="MobiDB-lite"/>
    </source>
</evidence>